<accession>A0AAV4DPX3</accession>
<sequence>MNWAFFRNVHCTVDREPALRSAGTLLSRVRAPLPVPWTVRGPDSLRSSYCRRSLSSQVGVGGIVLSESALGSEGTLLSRVQAPLPAPWSDGGPKSLRSPCCGLAMYKNETSLRSPCQNDKLLQIISGFKTHFKGVGGGIEFKSITACRWTKCDFVDKIRPQQRDLGVSDSSAQGIGGRCELIPTIRRDPVDLRAGS</sequence>
<dbReference type="Proteomes" id="UP000735302">
    <property type="component" value="Unassembled WGS sequence"/>
</dbReference>
<proteinExistence type="predicted"/>
<keyword evidence="2" id="KW-1185">Reference proteome</keyword>
<gene>
    <name evidence="1" type="ORF">PoB_007270000</name>
</gene>
<dbReference type="AlphaFoldDB" id="A0AAV4DPX3"/>
<comment type="caution">
    <text evidence="1">The sequence shown here is derived from an EMBL/GenBank/DDBJ whole genome shotgun (WGS) entry which is preliminary data.</text>
</comment>
<organism evidence="1 2">
    <name type="scientific">Plakobranchus ocellatus</name>
    <dbReference type="NCBI Taxonomy" id="259542"/>
    <lineage>
        <taxon>Eukaryota</taxon>
        <taxon>Metazoa</taxon>
        <taxon>Spiralia</taxon>
        <taxon>Lophotrochozoa</taxon>
        <taxon>Mollusca</taxon>
        <taxon>Gastropoda</taxon>
        <taxon>Heterobranchia</taxon>
        <taxon>Euthyneura</taxon>
        <taxon>Panpulmonata</taxon>
        <taxon>Sacoglossa</taxon>
        <taxon>Placobranchoidea</taxon>
        <taxon>Plakobranchidae</taxon>
        <taxon>Plakobranchus</taxon>
    </lineage>
</organism>
<protein>
    <submittedName>
        <fullName evidence="1">Uncharacterized protein</fullName>
    </submittedName>
</protein>
<evidence type="ECO:0000313" key="1">
    <source>
        <dbReference type="EMBL" id="GFO46195.1"/>
    </source>
</evidence>
<evidence type="ECO:0000313" key="2">
    <source>
        <dbReference type="Proteomes" id="UP000735302"/>
    </source>
</evidence>
<reference evidence="1 2" key="1">
    <citation type="journal article" date="2021" name="Elife">
        <title>Chloroplast acquisition without the gene transfer in kleptoplastic sea slugs, Plakobranchus ocellatus.</title>
        <authorList>
            <person name="Maeda T."/>
            <person name="Takahashi S."/>
            <person name="Yoshida T."/>
            <person name="Shimamura S."/>
            <person name="Takaki Y."/>
            <person name="Nagai Y."/>
            <person name="Toyoda A."/>
            <person name="Suzuki Y."/>
            <person name="Arimoto A."/>
            <person name="Ishii H."/>
            <person name="Satoh N."/>
            <person name="Nishiyama T."/>
            <person name="Hasebe M."/>
            <person name="Maruyama T."/>
            <person name="Minagawa J."/>
            <person name="Obokata J."/>
            <person name="Shigenobu S."/>
        </authorList>
    </citation>
    <scope>NUCLEOTIDE SEQUENCE [LARGE SCALE GENOMIC DNA]</scope>
</reference>
<dbReference type="EMBL" id="BLXT01008169">
    <property type="protein sequence ID" value="GFO46195.1"/>
    <property type="molecule type" value="Genomic_DNA"/>
</dbReference>
<name>A0AAV4DPX3_9GAST</name>